<dbReference type="EMBL" id="LR862137">
    <property type="protein sequence ID" value="CAD1844407.1"/>
    <property type="molecule type" value="Genomic_DNA"/>
</dbReference>
<name>A0A6V7QN96_ANACO</name>
<feature type="domain" description="X8" evidence="2">
    <location>
        <begin position="1"/>
        <end position="62"/>
    </location>
</feature>
<dbReference type="Gene3D" id="1.20.58.1040">
    <property type="match status" value="3"/>
</dbReference>
<dbReference type="Pfam" id="PF07983">
    <property type="entry name" value="X8"/>
    <property type="match status" value="3"/>
</dbReference>
<reference evidence="3" key="1">
    <citation type="submission" date="2020-07" db="EMBL/GenBank/DDBJ databases">
        <authorList>
            <person name="Lin J."/>
        </authorList>
    </citation>
    <scope>NUCLEOTIDE SEQUENCE</scope>
</reference>
<dbReference type="InterPro" id="IPR044788">
    <property type="entry name" value="X8_dom_prot"/>
</dbReference>
<gene>
    <name evidence="3" type="ORF">CB5_LOCUS27618</name>
</gene>
<feature type="domain" description="X8" evidence="2">
    <location>
        <begin position="68"/>
        <end position="167"/>
    </location>
</feature>
<organism evidence="3">
    <name type="scientific">Ananas comosus var. bracteatus</name>
    <name type="common">red pineapple</name>
    <dbReference type="NCBI Taxonomy" id="296719"/>
    <lineage>
        <taxon>Eukaryota</taxon>
        <taxon>Viridiplantae</taxon>
        <taxon>Streptophyta</taxon>
        <taxon>Embryophyta</taxon>
        <taxon>Tracheophyta</taxon>
        <taxon>Spermatophyta</taxon>
        <taxon>Magnoliopsida</taxon>
        <taxon>Liliopsida</taxon>
        <taxon>Poales</taxon>
        <taxon>Bromeliaceae</taxon>
        <taxon>Bromelioideae</taxon>
        <taxon>Ananas</taxon>
    </lineage>
</organism>
<evidence type="ECO:0000313" key="3">
    <source>
        <dbReference type="EMBL" id="CAD1844407.1"/>
    </source>
</evidence>
<evidence type="ECO:0000256" key="1">
    <source>
        <dbReference type="ARBA" id="ARBA00022729"/>
    </source>
</evidence>
<dbReference type="PANTHER" id="PTHR31044:SF47">
    <property type="entry name" value="CARBOHYDRATE-BINDING X8 DOMAIN SUPERFAMILY PROTEIN"/>
    <property type="match status" value="1"/>
</dbReference>
<dbReference type="SMART" id="SM00768">
    <property type="entry name" value="X8"/>
    <property type="match status" value="3"/>
</dbReference>
<accession>A0A6V7QN96</accession>
<evidence type="ECO:0000259" key="2">
    <source>
        <dbReference type="SMART" id="SM00768"/>
    </source>
</evidence>
<dbReference type="PANTHER" id="PTHR31044">
    <property type="entry name" value="BETA-1,3 GLUCANASE"/>
    <property type="match status" value="1"/>
</dbReference>
<sequence>MLCNELDCSIIKPGGSCYIPDTVPDHASVLYNLYYKQHGADRNACDFGGDAMVVTSNPYVNDNGIGKTWCIANTVFPREDRLQKDMDALCKVVDCTPIRPGGSCYIPNSVVFHASYVFNSYYRAHHSQPSACHFDGDALIVINDPFSTSVDLQVAKLSKSFQIQCDPQVVKLSISSMYSGGVSDVGIKRGVAHTWCIANPLAGNGRLQKDINTLCAVVDCTPIRPGGSCYNPNTVADHASYVFNSYFRARQSAPSTCNFGGDALLVVNNPCKMQLTQLH</sequence>
<feature type="domain" description="X8" evidence="2">
    <location>
        <begin position="194"/>
        <end position="273"/>
    </location>
</feature>
<protein>
    <recommendedName>
        <fullName evidence="2">X8 domain-containing protein</fullName>
    </recommendedName>
</protein>
<dbReference type="InterPro" id="IPR012946">
    <property type="entry name" value="X8"/>
</dbReference>
<keyword evidence="1" id="KW-0732">Signal</keyword>
<proteinExistence type="predicted"/>
<dbReference type="GO" id="GO:0009506">
    <property type="term" value="C:plasmodesma"/>
    <property type="evidence" value="ECO:0007669"/>
    <property type="project" value="UniProtKB-ARBA"/>
</dbReference>
<dbReference type="AlphaFoldDB" id="A0A6V7QN96"/>